<organism evidence="1 2">
    <name type="scientific">Streptacidiphilus alkalitolerans</name>
    <dbReference type="NCBI Taxonomy" id="3342712"/>
    <lineage>
        <taxon>Bacteria</taxon>
        <taxon>Bacillati</taxon>
        <taxon>Actinomycetota</taxon>
        <taxon>Actinomycetes</taxon>
        <taxon>Kitasatosporales</taxon>
        <taxon>Streptomycetaceae</taxon>
        <taxon>Streptacidiphilus</taxon>
    </lineage>
</organism>
<name>A0ABV6VCN0_9ACTN</name>
<dbReference type="EMBL" id="JBHEZX010000008">
    <property type="protein sequence ID" value="MFC1411479.1"/>
    <property type="molecule type" value="Genomic_DNA"/>
</dbReference>
<proteinExistence type="predicted"/>
<gene>
    <name evidence="1" type="ORF">ACEZDG_19625</name>
</gene>
<accession>A0ABV6VCN0</accession>
<keyword evidence="2" id="KW-1185">Reference proteome</keyword>
<evidence type="ECO:0000313" key="1">
    <source>
        <dbReference type="EMBL" id="MFC1411479.1"/>
    </source>
</evidence>
<dbReference type="Pfam" id="PF14020">
    <property type="entry name" value="DUF4236"/>
    <property type="match status" value="1"/>
</dbReference>
<comment type="caution">
    <text evidence="1">The sequence shown here is derived from an EMBL/GenBank/DDBJ whole genome shotgun (WGS) entry which is preliminary data.</text>
</comment>
<reference evidence="1 2" key="1">
    <citation type="submission" date="2024-09" db="EMBL/GenBank/DDBJ databases">
        <authorList>
            <person name="Lee S.D."/>
        </authorList>
    </citation>
    <scope>NUCLEOTIDE SEQUENCE [LARGE SCALE GENOMIC DNA]</scope>
    <source>
        <strain evidence="1 2">N1-1</strain>
    </source>
</reference>
<protein>
    <submittedName>
        <fullName evidence="1">DUF4236 domain-containing protein</fullName>
    </submittedName>
</protein>
<evidence type="ECO:0000313" key="2">
    <source>
        <dbReference type="Proteomes" id="UP001592582"/>
    </source>
</evidence>
<sequence length="65" mass="7459">MPLRFHKSFRILPGVRLNINGHSMSITAGSGREHMTVNTKGRRTSSIDLPGPFSWRHTSSRRRDR</sequence>
<dbReference type="Proteomes" id="UP001592582">
    <property type="component" value="Unassembled WGS sequence"/>
</dbReference>
<dbReference type="InterPro" id="IPR025330">
    <property type="entry name" value="DUF4236"/>
</dbReference>